<dbReference type="Gene3D" id="3.40.50.850">
    <property type="entry name" value="Isochorismatase-like"/>
    <property type="match status" value="1"/>
</dbReference>
<evidence type="ECO:0000259" key="1">
    <source>
        <dbReference type="Pfam" id="PF00857"/>
    </source>
</evidence>
<dbReference type="SUPFAM" id="SSF52499">
    <property type="entry name" value="Isochorismatase-like hydrolases"/>
    <property type="match status" value="1"/>
</dbReference>
<dbReference type="Pfam" id="PF00857">
    <property type="entry name" value="Isochorismatase"/>
    <property type="match status" value="1"/>
</dbReference>
<dbReference type="EMBL" id="QWEZ01000002">
    <property type="protein sequence ID" value="RRJ83065.1"/>
    <property type="molecule type" value="Genomic_DNA"/>
</dbReference>
<evidence type="ECO:0000313" key="3">
    <source>
        <dbReference type="Proteomes" id="UP000280792"/>
    </source>
</evidence>
<gene>
    <name evidence="2" type="ORF">D0544_14590</name>
</gene>
<protein>
    <submittedName>
        <fullName evidence="2">Isochorismatase family protein</fullName>
    </submittedName>
</protein>
<accession>A0A3P3VK04</accession>
<comment type="caution">
    <text evidence="2">The sequence shown here is derived from an EMBL/GenBank/DDBJ whole genome shotgun (WGS) entry which is preliminary data.</text>
</comment>
<reference evidence="2 3" key="1">
    <citation type="submission" date="2018-08" db="EMBL/GenBank/DDBJ databases">
        <authorList>
            <person name="Khan S.A."/>
        </authorList>
    </citation>
    <scope>NUCLEOTIDE SEQUENCE [LARGE SCALE GENOMIC DNA]</scope>
    <source>
        <strain evidence="2 3">GTF-13</strain>
    </source>
</reference>
<dbReference type="Proteomes" id="UP000280792">
    <property type="component" value="Unassembled WGS sequence"/>
</dbReference>
<proteinExistence type="predicted"/>
<reference evidence="2 3" key="2">
    <citation type="submission" date="2018-12" db="EMBL/GenBank/DDBJ databases">
        <title>Simiduia agarivorans gen. nov., sp. nov., a marine, agarolytic bacterium isolated from shallow coastal water from Keelung, Taiwan.</title>
        <authorList>
            <person name="Shieh W.Y."/>
        </authorList>
    </citation>
    <scope>NUCLEOTIDE SEQUENCE [LARGE SCALE GENOMIC DNA]</scope>
    <source>
        <strain evidence="2 3">GTF-13</strain>
    </source>
</reference>
<dbReference type="InterPro" id="IPR036380">
    <property type="entry name" value="Isochorismatase-like_sf"/>
</dbReference>
<dbReference type="InterPro" id="IPR000868">
    <property type="entry name" value="Isochorismatase-like_dom"/>
</dbReference>
<name>A0A3P3VK04_9GAMM</name>
<keyword evidence="3" id="KW-1185">Reference proteome</keyword>
<dbReference type="PANTHER" id="PTHR14119:SF3">
    <property type="entry name" value="ISOCHORISMATASE DOMAIN-CONTAINING PROTEIN 2"/>
    <property type="match status" value="1"/>
</dbReference>
<sequence length="179" mass="19709">MLQRNDTALLFIDVQGNLATRVARPEALFQRLEQLLRGSLILRLPVIWMEQNPKGLGGTLPRFVELLEGRSPLAKQSFSGWAEPEIRSAIEASGASQLLLCGIEAHVCVYQTARDLLAAGYAVHLVTDAVSSRDPANSQIAIERLVCEGARLTSVEMALFELVGRADDPCFRQLLRVIK</sequence>
<evidence type="ECO:0000313" key="2">
    <source>
        <dbReference type="EMBL" id="RRJ83065.1"/>
    </source>
</evidence>
<dbReference type="AlphaFoldDB" id="A0A3P3VK04"/>
<organism evidence="2 3">
    <name type="scientific">Aestuariirhabdus litorea</name>
    <dbReference type="NCBI Taxonomy" id="2528527"/>
    <lineage>
        <taxon>Bacteria</taxon>
        <taxon>Pseudomonadati</taxon>
        <taxon>Pseudomonadota</taxon>
        <taxon>Gammaproteobacteria</taxon>
        <taxon>Oceanospirillales</taxon>
        <taxon>Aestuariirhabdaceae</taxon>
        <taxon>Aestuariirhabdus</taxon>
    </lineage>
</organism>
<dbReference type="PANTHER" id="PTHR14119">
    <property type="entry name" value="HYDROLASE"/>
    <property type="match status" value="1"/>
</dbReference>
<dbReference type="RefSeq" id="WP_125017391.1">
    <property type="nucleotide sequence ID" value="NZ_QWEZ01000002.1"/>
</dbReference>
<dbReference type="InterPro" id="IPR050993">
    <property type="entry name" value="Isochorismatase_domain"/>
</dbReference>
<feature type="domain" description="Isochorismatase-like" evidence="1">
    <location>
        <begin position="7"/>
        <end position="156"/>
    </location>
</feature>